<dbReference type="SUPFAM" id="SSF51735">
    <property type="entry name" value="NAD(P)-binding Rossmann-fold domains"/>
    <property type="match status" value="1"/>
</dbReference>
<name>A0A9X1TPT7_STRM4</name>
<sequence length="352" mass="35907">MSEAGRRGHRAAQLAEPGAAVRVVPVEARPPGVGEVRVDVAATGICGADIGTVRATAPAGGFPITPGHEVAGVIAESGPSVRGWEVGERVAVGWFGGSCGHCSACRTGDVVHCPERKVPGLSYPGGWASTITVPAAVLARIPEGLSSAEAAPFGCAGVTTFNALRHSGAEPGDRVAVLGIGGLGHLAVRFAAAMGFETVAIGRGEDKRELAEELGARHYIDTERQEPGAALRKSGGARLILSTASSSKPLAELVDGLAPHGTLTVVGFDGAPLQLPLAKLVMGARSVTGHLTGSPADTEQAMRFAVTTGVRPRVETVPLEQAQQALDTQREGKARFRMVLTPGQGGRADAPA</sequence>
<dbReference type="GO" id="GO:0008270">
    <property type="term" value="F:zinc ion binding"/>
    <property type="evidence" value="ECO:0007669"/>
    <property type="project" value="InterPro"/>
</dbReference>
<comment type="catalytic activity">
    <reaction evidence="6">
        <text>a primary alcohol + NADP(+) = an aldehyde + NADPH + H(+)</text>
        <dbReference type="Rhea" id="RHEA:15937"/>
        <dbReference type="ChEBI" id="CHEBI:15378"/>
        <dbReference type="ChEBI" id="CHEBI:15734"/>
        <dbReference type="ChEBI" id="CHEBI:17478"/>
        <dbReference type="ChEBI" id="CHEBI:57783"/>
        <dbReference type="ChEBI" id="CHEBI:58349"/>
        <dbReference type="EC" id="1.1.1.2"/>
    </reaction>
</comment>
<evidence type="ECO:0000256" key="3">
    <source>
        <dbReference type="ARBA" id="ARBA00022723"/>
    </source>
</evidence>
<comment type="caution">
    <text evidence="9">The sequence shown here is derived from an EMBL/GenBank/DDBJ whole genome shotgun (WGS) entry which is preliminary data.</text>
</comment>
<keyword evidence="10" id="KW-1185">Reference proteome</keyword>
<dbReference type="InterPro" id="IPR036291">
    <property type="entry name" value="NAD(P)-bd_dom_sf"/>
</dbReference>
<evidence type="ECO:0000256" key="6">
    <source>
        <dbReference type="ARBA" id="ARBA00048262"/>
    </source>
</evidence>
<dbReference type="InterPro" id="IPR013149">
    <property type="entry name" value="ADH-like_C"/>
</dbReference>
<dbReference type="RefSeq" id="WP_234767466.1">
    <property type="nucleotide sequence ID" value="NZ_JAKEIP010000273.1"/>
</dbReference>
<dbReference type="Pfam" id="PF08240">
    <property type="entry name" value="ADH_N"/>
    <property type="match status" value="1"/>
</dbReference>
<dbReference type="InterPro" id="IPR013154">
    <property type="entry name" value="ADH-like_N"/>
</dbReference>
<organism evidence="9 10">
    <name type="scientific">Streptomyces muensis</name>
    <dbReference type="NCBI Taxonomy" id="1077944"/>
    <lineage>
        <taxon>Bacteria</taxon>
        <taxon>Bacillati</taxon>
        <taxon>Actinomycetota</taxon>
        <taxon>Actinomycetes</taxon>
        <taxon>Kitasatosporales</taxon>
        <taxon>Streptomycetaceae</taxon>
        <taxon>Streptomyces</taxon>
    </lineage>
</organism>
<dbReference type="PROSITE" id="PS00059">
    <property type="entry name" value="ADH_ZINC"/>
    <property type="match status" value="1"/>
</dbReference>
<dbReference type="InterPro" id="IPR020843">
    <property type="entry name" value="ER"/>
</dbReference>
<proteinExistence type="inferred from homology"/>
<dbReference type="SMART" id="SM00829">
    <property type="entry name" value="PKS_ER"/>
    <property type="match status" value="1"/>
</dbReference>
<dbReference type="PANTHER" id="PTHR42940">
    <property type="entry name" value="ALCOHOL DEHYDROGENASE 1-RELATED"/>
    <property type="match status" value="1"/>
</dbReference>
<dbReference type="SUPFAM" id="SSF50129">
    <property type="entry name" value="GroES-like"/>
    <property type="match status" value="1"/>
</dbReference>
<evidence type="ECO:0000256" key="2">
    <source>
        <dbReference type="ARBA" id="ARBA00008072"/>
    </source>
</evidence>
<evidence type="ECO:0000256" key="4">
    <source>
        <dbReference type="ARBA" id="ARBA00022833"/>
    </source>
</evidence>
<keyword evidence="5" id="KW-0560">Oxidoreductase</keyword>
<evidence type="ECO:0000259" key="8">
    <source>
        <dbReference type="SMART" id="SM00829"/>
    </source>
</evidence>
<dbReference type="GO" id="GO:0008106">
    <property type="term" value="F:alcohol dehydrogenase (NADP+) activity"/>
    <property type="evidence" value="ECO:0007669"/>
    <property type="project" value="UniProtKB-EC"/>
</dbReference>
<dbReference type="FunFam" id="3.40.50.720:FF:000022">
    <property type="entry name" value="Cinnamyl alcohol dehydrogenase"/>
    <property type="match status" value="1"/>
</dbReference>
<accession>A0A9X1TPT7</accession>
<keyword evidence="4 7" id="KW-0862">Zinc</keyword>
<evidence type="ECO:0000256" key="5">
    <source>
        <dbReference type="ARBA" id="ARBA00023002"/>
    </source>
</evidence>
<dbReference type="InterPro" id="IPR011032">
    <property type="entry name" value="GroES-like_sf"/>
</dbReference>
<dbReference type="Pfam" id="PF00107">
    <property type="entry name" value="ADH_zinc_N"/>
    <property type="match status" value="1"/>
</dbReference>
<dbReference type="EMBL" id="JAKEIP010000273">
    <property type="protein sequence ID" value="MCF1599127.1"/>
    <property type="molecule type" value="Genomic_DNA"/>
</dbReference>
<dbReference type="Proteomes" id="UP001139384">
    <property type="component" value="Unassembled WGS sequence"/>
</dbReference>
<evidence type="ECO:0000313" key="10">
    <source>
        <dbReference type="Proteomes" id="UP001139384"/>
    </source>
</evidence>
<comment type="similarity">
    <text evidence="2 7">Belongs to the zinc-containing alcohol dehydrogenase family.</text>
</comment>
<reference evidence="9" key="1">
    <citation type="submission" date="2022-01" db="EMBL/GenBank/DDBJ databases">
        <title>Draft Genome Sequences of Seven Type Strains of the Genus Streptomyces.</title>
        <authorList>
            <person name="Aziz S."/>
            <person name="Coretto E."/>
            <person name="Chronakova A."/>
            <person name="Sproer C."/>
            <person name="Huber K."/>
            <person name="Nouioui I."/>
            <person name="Gross H."/>
        </authorList>
    </citation>
    <scope>NUCLEOTIDE SEQUENCE</scope>
    <source>
        <strain evidence="9">DSM 103493</strain>
    </source>
</reference>
<dbReference type="AlphaFoldDB" id="A0A9X1TPT7"/>
<protein>
    <submittedName>
        <fullName evidence="9">Alcohol dehydrogenase catalytic domain-containing protein</fullName>
    </submittedName>
</protein>
<dbReference type="Gene3D" id="3.40.50.720">
    <property type="entry name" value="NAD(P)-binding Rossmann-like Domain"/>
    <property type="match status" value="1"/>
</dbReference>
<evidence type="ECO:0000256" key="7">
    <source>
        <dbReference type="RuleBase" id="RU361277"/>
    </source>
</evidence>
<evidence type="ECO:0000256" key="1">
    <source>
        <dbReference type="ARBA" id="ARBA00001947"/>
    </source>
</evidence>
<feature type="domain" description="Enoyl reductase (ER)" evidence="8">
    <location>
        <begin position="18"/>
        <end position="340"/>
    </location>
</feature>
<gene>
    <name evidence="9" type="ORF">L0P92_37080</name>
</gene>
<dbReference type="Gene3D" id="3.90.180.10">
    <property type="entry name" value="Medium-chain alcohol dehydrogenases, catalytic domain"/>
    <property type="match status" value="1"/>
</dbReference>
<dbReference type="InterPro" id="IPR002328">
    <property type="entry name" value="ADH_Zn_CS"/>
</dbReference>
<dbReference type="GO" id="GO:0004022">
    <property type="term" value="F:alcohol dehydrogenase (NAD+) activity"/>
    <property type="evidence" value="ECO:0007669"/>
    <property type="project" value="TreeGrafter"/>
</dbReference>
<dbReference type="PANTHER" id="PTHR42940:SF7">
    <property type="entry name" value="ALCOHOL DEHYDROGENASE-LIKE N-TERMINAL DOMAIN-CONTAINING PROTEIN"/>
    <property type="match status" value="1"/>
</dbReference>
<dbReference type="GO" id="GO:0005737">
    <property type="term" value="C:cytoplasm"/>
    <property type="evidence" value="ECO:0007669"/>
    <property type="project" value="TreeGrafter"/>
</dbReference>
<keyword evidence="3 7" id="KW-0479">Metal-binding</keyword>
<comment type="cofactor">
    <cofactor evidence="1 7">
        <name>Zn(2+)</name>
        <dbReference type="ChEBI" id="CHEBI:29105"/>
    </cofactor>
</comment>
<evidence type="ECO:0000313" key="9">
    <source>
        <dbReference type="EMBL" id="MCF1599127.1"/>
    </source>
</evidence>